<gene>
    <name evidence="2" type="ORF">WJX74_008568</name>
</gene>
<dbReference type="Proteomes" id="UP001438707">
    <property type="component" value="Unassembled WGS sequence"/>
</dbReference>
<dbReference type="Pfam" id="PF00071">
    <property type="entry name" value="Ras"/>
    <property type="match status" value="1"/>
</dbReference>
<organism evidence="2 3">
    <name type="scientific">Apatococcus lobatus</name>
    <dbReference type="NCBI Taxonomy" id="904363"/>
    <lineage>
        <taxon>Eukaryota</taxon>
        <taxon>Viridiplantae</taxon>
        <taxon>Chlorophyta</taxon>
        <taxon>core chlorophytes</taxon>
        <taxon>Trebouxiophyceae</taxon>
        <taxon>Chlorellales</taxon>
        <taxon>Chlorellaceae</taxon>
        <taxon>Apatococcus</taxon>
    </lineage>
</organism>
<dbReference type="InterPro" id="IPR019341">
    <property type="entry name" value="Alpha/Gamma-adaptin-bd_p34"/>
</dbReference>
<sequence length="348" mass="37618">MPAEPLPYVLVVGTSKAGKSTLISRLCSTAAVEPARESTTWHFFTKYYEAKAKLVTLEVPDTQPGSSHPSGIEGPVEAIVLLHDCTEHGSFTAVKSWAENQGKDLSQDAAVCLAVANKVDLLRSNAERHLTDTHERPPWHEEVRGWCIDEMFEYIEAALGDQQVDEHLESDGEAQGLARIIAALHAHTWPGLKMRPQSLSRPTISSAAATAARSTSASNFPTDGSEARVGTSATSAAPFEASMDGEMRCNGSPSSIQVAHAQEHHVDRLLQPGNDLLEGMDGDAAVEQDSARMENLFAQLTVARDRVGALPSDQRREAAAAMAQQLMQHFSLDDSDSDESDSLEHPDQ</sequence>
<dbReference type="EMBL" id="JALJOS010000005">
    <property type="protein sequence ID" value="KAK9839057.1"/>
    <property type="molecule type" value="Genomic_DNA"/>
</dbReference>
<keyword evidence="3" id="KW-1185">Reference proteome</keyword>
<dbReference type="PANTHER" id="PTHR14659:SF1">
    <property type="entry name" value="ALPHA- AND GAMMA-ADAPTIN-BINDING PROTEIN P34"/>
    <property type="match status" value="1"/>
</dbReference>
<feature type="compositionally biased region" description="Low complexity" evidence="1">
    <location>
        <begin position="200"/>
        <end position="218"/>
    </location>
</feature>
<comment type="caution">
    <text evidence="2">The sequence shown here is derived from an EMBL/GenBank/DDBJ whole genome shotgun (WGS) entry which is preliminary data.</text>
</comment>
<evidence type="ECO:0000256" key="1">
    <source>
        <dbReference type="SAM" id="MobiDB-lite"/>
    </source>
</evidence>
<feature type="region of interest" description="Disordered" evidence="1">
    <location>
        <begin position="196"/>
        <end position="235"/>
    </location>
</feature>
<protein>
    <submittedName>
        <fullName evidence="2">Uncharacterized protein</fullName>
    </submittedName>
</protein>
<dbReference type="GO" id="GO:0003924">
    <property type="term" value="F:GTPase activity"/>
    <property type="evidence" value="ECO:0007669"/>
    <property type="project" value="InterPro"/>
</dbReference>
<reference evidence="2 3" key="1">
    <citation type="journal article" date="2024" name="Nat. Commun.">
        <title>Phylogenomics reveals the evolutionary origins of lichenization in chlorophyte algae.</title>
        <authorList>
            <person name="Puginier C."/>
            <person name="Libourel C."/>
            <person name="Otte J."/>
            <person name="Skaloud P."/>
            <person name="Haon M."/>
            <person name="Grisel S."/>
            <person name="Petersen M."/>
            <person name="Berrin J.G."/>
            <person name="Delaux P.M."/>
            <person name="Dal Grande F."/>
            <person name="Keller J."/>
        </authorList>
    </citation>
    <scope>NUCLEOTIDE SEQUENCE [LARGE SCALE GENOMIC DNA]</scope>
    <source>
        <strain evidence="2 3">SAG 2145</strain>
    </source>
</reference>
<dbReference type="SUPFAM" id="SSF52540">
    <property type="entry name" value="P-loop containing nucleoside triphosphate hydrolases"/>
    <property type="match status" value="1"/>
</dbReference>
<proteinExistence type="predicted"/>
<dbReference type="AlphaFoldDB" id="A0AAW1S0E1"/>
<dbReference type="GO" id="GO:0005525">
    <property type="term" value="F:GTP binding"/>
    <property type="evidence" value="ECO:0007669"/>
    <property type="project" value="InterPro"/>
</dbReference>
<evidence type="ECO:0000313" key="2">
    <source>
        <dbReference type="EMBL" id="KAK9839057.1"/>
    </source>
</evidence>
<dbReference type="Gene3D" id="3.40.50.300">
    <property type="entry name" value="P-loop containing nucleotide triphosphate hydrolases"/>
    <property type="match status" value="1"/>
</dbReference>
<feature type="region of interest" description="Disordered" evidence="1">
    <location>
        <begin position="326"/>
        <end position="348"/>
    </location>
</feature>
<accession>A0AAW1S0E1</accession>
<dbReference type="InterPro" id="IPR001806">
    <property type="entry name" value="Small_GTPase"/>
</dbReference>
<name>A0AAW1S0E1_9CHLO</name>
<evidence type="ECO:0000313" key="3">
    <source>
        <dbReference type="Proteomes" id="UP001438707"/>
    </source>
</evidence>
<dbReference type="InterPro" id="IPR027417">
    <property type="entry name" value="P-loop_NTPase"/>
</dbReference>
<dbReference type="PANTHER" id="PTHR14659">
    <property type="entry name" value="ALPHA- AND GAMMA-ADAPTIN-BINDING PROTEIN P34"/>
    <property type="match status" value="1"/>
</dbReference>
<dbReference type="Pfam" id="PF10199">
    <property type="entry name" value="Adaptin_binding"/>
    <property type="match status" value="1"/>
</dbReference>